<feature type="compositionally biased region" description="Polar residues" evidence="1">
    <location>
        <begin position="98"/>
        <end position="109"/>
    </location>
</feature>
<feature type="region of interest" description="Disordered" evidence="1">
    <location>
        <begin position="1"/>
        <end position="57"/>
    </location>
</feature>
<proteinExistence type="predicted"/>
<feature type="compositionally biased region" description="Polar residues" evidence="1">
    <location>
        <begin position="497"/>
        <end position="531"/>
    </location>
</feature>
<dbReference type="EMBL" id="VIGI01000005">
    <property type="protein sequence ID" value="KAB8299863.1"/>
    <property type="molecule type" value="Genomic_DNA"/>
</dbReference>
<protein>
    <submittedName>
        <fullName evidence="2">Uncharacterized protein</fullName>
    </submittedName>
</protein>
<gene>
    <name evidence="2" type="ORF">EYC80_000109</name>
</gene>
<feature type="compositionally biased region" description="Polar residues" evidence="1">
    <location>
        <begin position="559"/>
        <end position="572"/>
    </location>
</feature>
<organism evidence="2 3">
    <name type="scientific">Monilinia laxa</name>
    <name type="common">Brown rot fungus</name>
    <name type="synonym">Sclerotinia laxa</name>
    <dbReference type="NCBI Taxonomy" id="61186"/>
    <lineage>
        <taxon>Eukaryota</taxon>
        <taxon>Fungi</taxon>
        <taxon>Dikarya</taxon>
        <taxon>Ascomycota</taxon>
        <taxon>Pezizomycotina</taxon>
        <taxon>Leotiomycetes</taxon>
        <taxon>Helotiales</taxon>
        <taxon>Sclerotiniaceae</taxon>
        <taxon>Monilinia</taxon>
    </lineage>
</organism>
<keyword evidence="3" id="KW-1185">Reference proteome</keyword>
<reference evidence="2 3" key="1">
    <citation type="submission" date="2019-06" db="EMBL/GenBank/DDBJ databases">
        <title>Genome Sequence of the Brown Rot Fungal Pathogen Monilinia laxa.</title>
        <authorList>
            <person name="De Miccolis Angelini R.M."/>
            <person name="Landi L."/>
            <person name="Abate D."/>
            <person name="Pollastro S."/>
            <person name="Romanazzi G."/>
            <person name="Faretra F."/>
        </authorList>
    </citation>
    <scope>NUCLEOTIDE SEQUENCE [LARGE SCALE GENOMIC DNA]</scope>
    <source>
        <strain evidence="2 3">Mlax316</strain>
    </source>
</reference>
<feature type="region of interest" description="Disordered" evidence="1">
    <location>
        <begin position="470"/>
        <end position="595"/>
    </location>
</feature>
<comment type="caution">
    <text evidence="2">The sequence shown here is derived from an EMBL/GenBank/DDBJ whole genome shotgun (WGS) entry which is preliminary data.</text>
</comment>
<feature type="region of interest" description="Disordered" evidence="1">
    <location>
        <begin position="83"/>
        <end position="129"/>
    </location>
</feature>
<dbReference type="AlphaFoldDB" id="A0A5N6K9M4"/>
<evidence type="ECO:0000313" key="3">
    <source>
        <dbReference type="Proteomes" id="UP000326757"/>
    </source>
</evidence>
<evidence type="ECO:0000256" key="1">
    <source>
        <dbReference type="SAM" id="MobiDB-lite"/>
    </source>
</evidence>
<accession>A0A5N6K9M4</accession>
<name>A0A5N6K9M4_MONLA</name>
<dbReference type="Proteomes" id="UP000326757">
    <property type="component" value="Unassembled WGS sequence"/>
</dbReference>
<evidence type="ECO:0000313" key="2">
    <source>
        <dbReference type="EMBL" id="KAB8299863.1"/>
    </source>
</evidence>
<dbReference type="OrthoDB" id="5404323at2759"/>
<sequence>MLLHSAAGMHNHEYSHSTLPARPRSDFMPRRSPLNRSSFSNPGPEISPTQEAPIPALLPRRSRALSEHIPRKLEPQQVHTVRFQEPEGDTMSEDGRSVANSEGSRTTNGGRRLRRSSKASTAFRLAHPAPTLTHKQRLLNIRPKLLMQLQLLSSDRRPKPTLDVLPSTVVVSRLAKRFPRMFRGKGELGANDIMIVKSEDYDIPSQSMDDTDSDEEGFSNRDLIAVICQMPKDEGGSQGKAEIVLGDGSVWLASPLPTGAYEMTKFDKSGDKVTTIRWVKRTGHHNLSDPPSNDTKFSFSIIDPNSRRHPILATITQTKLDIPDYYTSVCPSPGIETTAAPVSGVPGESDDEDGEADTIIERTPQLMDETMRTLIQVTGIWVSLRQGWSPYFKYNDAMATFGQNKSPRNSINGRTRASSLTPDLMRSAPVLSGGLPCTRSSTPESTFGSIGDKILRGNLAKANSVIISSPHDSVASPRRARATSTGTAFMQRAASRKINTIASDSEGESITQQPENGEGQNSKMSNNTAPNRVSCPPRLGAVASPSTPTKSHRRVKSTHMFSNKGTQNTSNGIMDGQSEEAQSKPTPSCFRDRLPINLPSSKLRASHRKQILSPSLPLSSLSLSKTQI</sequence>